<dbReference type="PANTHER" id="PTHR11388">
    <property type="entry name" value="ORGANIC ANION TRANSPORTER"/>
    <property type="match status" value="1"/>
</dbReference>
<feature type="transmembrane region" description="Helical" evidence="3">
    <location>
        <begin position="119"/>
        <end position="139"/>
    </location>
</feature>
<keyword evidence="5" id="KW-1185">Reference proteome</keyword>
<evidence type="ECO:0000313" key="5">
    <source>
        <dbReference type="Proteomes" id="UP000092445"/>
    </source>
</evidence>
<reference evidence="4" key="2">
    <citation type="submission" date="2020-05" db="UniProtKB">
        <authorList>
            <consortium name="EnsemblMetazoa"/>
        </authorList>
    </citation>
    <scope>IDENTIFICATION</scope>
    <source>
        <strain evidence="4">IAEA</strain>
    </source>
</reference>
<sequence>MPRKEFIREKRCYAMFGLPADKIYNPTFGPVLLFVIAQLLLGCGGSPLFTLGTTYVDDHVLTHEKKKYEKPQSMLRLVTNPVYIVKCLGSYMEFMIVLGFVVFLPKYLKTQLSLGKSQASVFTGSIAIPELALAFLLVVREVAKLLSQFCRRGTELLGRAAAKRGAVTGVRAVRGLTKQNITSQTADLTPASRFDQEFLRFQFGRRDTSKEYPAGSSTATVFDSFGRKLDDIFKMPGSKSGENAHNASGSITEKRATVTTNNAHQQKLASYNQQLRQQNEALLSCMHEVGNLKKEKFRDSRTSLSNEKENRRTGVDKNYEPSMAALIFATKVESVAEVKAECKRAQKLLKESGGRPRHINEVVQESSKEEKSRRKR</sequence>
<keyword evidence="3" id="KW-0472">Membrane</keyword>
<dbReference type="AlphaFoldDB" id="A0A1A9ZQL1"/>
<dbReference type="GO" id="GO:0016323">
    <property type="term" value="C:basolateral plasma membrane"/>
    <property type="evidence" value="ECO:0007669"/>
    <property type="project" value="TreeGrafter"/>
</dbReference>
<accession>A0A1A9ZQL1</accession>
<dbReference type="GO" id="GO:0015347">
    <property type="term" value="F:sodium-independent organic anion transmembrane transporter activity"/>
    <property type="evidence" value="ECO:0007669"/>
    <property type="project" value="TreeGrafter"/>
</dbReference>
<dbReference type="InterPro" id="IPR004156">
    <property type="entry name" value="OATP"/>
</dbReference>
<feature type="region of interest" description="Disordered" evidence="2">
    <location>
        <begin position="349"/>
        <end position="376"/>
    </location>
</feature>
<evidence type="ECO:0000256" key="2">
    <source>
        <dbReference type="SAM" id="MobiDB-lite"/>
    </source>
</evidence>
<evidence type="ECO:0000256" key="3">
    <source>
        <dbReference type="SAM" id="Phobius"/>
    </source>
</evidence>
<keyword evidence="1" id="KW-1015">Disulfide bond</keyword>
<dbReference type="GO" id="GO:0043252">
    <property type="term" value="P:sodium-independent organic anion transport"/>
    <property type="evidence" value="ECO:0007669"/>
    <property type="project" value="TreeGrafter"/>
</dbReference>
<dbReference type="Proteomes" id="UP000092445">
    <property type="component" value="Unassembled WGS sequence"/>
</dbReference>
<dbReference type="SUPFAM" id="SSF103473">
    <property type="entry name" value="MFS general substrate transporter"/>
    <property type="match status" value="1"/>
</dbReference>
<evidence type="ECO:0000256" key="1">
    <source>
        <dbReference type="ARBA" id="ARBA00023157"/>
    </source>
</evidence>
<organism evidence="4 5">
    <name type="scientific">Glossina pallidipes</name>
    <name type="common">Tsetse fly</name>
    <dbReference type="NCBI Taxonomy" id="7398"/>
    <lineage>
        <taxon>Eukaryota</taxon>
        <taxon>Metazoa</taxon>
        <taxon>Ecdysozoa</taxon>
        <taxon>Arthropoda</taxon>
        <taxon>Hexapoda</taxon>
        <taxon>Insecta</taxon>
        <taxon>Pterygota</taxon>
        <taxon>Neoptera</taxon>
        <taxon>Endopterygota</taxon>
        <taxon>Diptera</taxon>
        <taxon>Brachycera</taxon>
        <taxon>Muscomorpha</taxon>
        <taxon>Hippoboscoidea</taxon>
        <taxon>Glossinidae</taxon>
        <taxon>Glossina</taxon>
    </lineage>
</organism>
<evidence type="ECO:0000313" key="4">
    <source>
        <dbReference type="EnsemblMetazoa" id="GPAI021987-PA"/>
    </source>
</evidence>
<proteinExistence type="predicted"/>
<dbReference type="Pfam" id="PF03137">
    <property type="entry name" value="OATP"/>
    <property type="match status" value="2"/>
</dbReference>
<protein>
    <submittedName>
        <fullName evidence="4">Uncharacterized protein</fullName>
    </submittedName>
</protein>
<keyword evidence="3" id="KW-0812">Transmembrane</keyword>
<dbReference type="InterPro" id="IPR036259">
    <property type="entry name" value="MFS_trans_sf"/>
</dbReference>
<dbReference type="VEuPathDB" id="VectorBase:GPAI021987"/>
<reference evidence="5" key="1">
    <citation type="submission" date="2014-03" db="EMBL/GenBank/DDBJ databases">
        <authorList>
            <person name="Aksoy S."/>
            <person name="Warren W."/>
            <person name="Wilson R.K."/>
        </authorList>
    </citation>
    <scope>NUCLEOTIDE SEQUENCE [LARGE SCALE GENOMIC DNA]</scope>
    <source>
        <strain evidence="5">IAEA</strain>
    </source>
</reference>
<dbReference type="EnsemblMetazoa" id="GPAI021987-RA">
    <property type="protein sequence ID" value="GPAI021987-PA"/>
    <property type="gene ID" value="GPAI021987"/>
</dbReference>
<feature type="region of interest" description="Disordered" evidence="2">
    <location>
        <begin position="297"/>
        <end position="317"/>
    </location>
</feature>
<feature type="transmembrane region" description="Helical" evidence="3">
    <location>
        <begin position="77"/>
        <end position="104"/>
    </location>
</feature>
<keyword evidence="3" id="KW-1133">Transmembrane helix</keyword>
<feature type="transmembrane region" description="Helical" evidence="3">
    <location>
        <begin position="31"/>
        <end position="56"/>
    </location>
</feature>
<name>A0A1A9ZQL1_GLOPL</name>
<dbReference type="PANTHER" id="PTHR11388:SF142">
    <property type="entry name" value="SOLUTE CARRIER ORGANIC ANION TRANSPORTER FAMILY MEMBER 5A1"/>
    <property type="match status" value="1"/>
</dbReference>